<name>A0A8B7PBY3_HYAAZ</name>
<dbReference type="KEGG" id="hazt:108679543"/>
<organism evidence="3 4">
    <name type="scientific">Hyalella azteca</name>
    <name type="common">Amphipod</name>
    <dbReference type="NCBI Taxonomy" id="294128"/>
    <lineage>
        <taxon>Eukaryota</taxon>
        <taxon>Metazoa</taxon>
        <taxon>Ecdysozoa</taxon>
        <taxon>Arthropoda</taxon>
        <taxon>Crustacea</taxon>
        <taxon>Multicrustacea</taxon>
        <taxon>Malacostraca</taxon>
        <taxon>Eumalacostraca</taxon>
        <taxon>Peracarida</taxon>
        <taxon>Amphipoda</taxon>
        <taxon>Senticaudata</taxon>
        <taxon>Talitrida</taxon>
        <taxon>Talitroidea</taxon>
        <taxon>Hyalellidae</taxon>
        <taxon>Hyalella</taxon>
    </lineage>
</organism>
<evidence type="ECO:0000313" key="4">
    <source>
        <dbReference type="RefSeq" id="XP_018023674.1"/>
    </source>
</evidence>
<dbReference type="Pfam" id="PF13843">
    <property type="entry name" value="DDE_Tnp_1_7"/>
    <property type="match status" value="1"/>
</dbReference>
<evidence type="ECO:0000256" key="1">
    <source>
        <dbReference type="SAM" id="MobiDB-lite"/>
    </source>
</evidence>
<feature type="region of interest" description="Disordered" evidence="1">
    <location>
        <begin position="1"/>
        <end position="62"/>
    </location>
</feature>
<dbReference type="OMA" id="HATESSW"/>
<reference evidence="4" key="1">
    <citation type="submission" date="2025-08" db="UniProtKB">
        <authorList>
            <consortium name="RefSeq"/>
        </authorList>
    </citation>
    <scope>IDENTIFICATION</scope>
    <source>
        <tissue evidence="4">Whole organism</tissue>
    </source>
</reference>
<dbReference type="RefSeq" id="XP_018023674.1">
    <property type="nucleotide sequence ID" value="XM_018168185.2"/>
</dbReference>
<dbReference type="Proteomes" id="UP000694843">
    <property type="component" value="Unplaced"/>
</dbReference>
<feature type="domain" description="PiggyBac transposable element-derived protein" evidence="2">
    <location>
        <begin position="114"/>
        <end position="450"/>
    </location>
</feature>
<dbReference type="OrthoDB" id="6370318at2759"/>
<evidence type="ECO:0000313" key="3">
    <source>
        <dbReference type="Proteomes" id="UP000694843"/>
    </source>
</evidence>
<dbReference type="PANTHER" id="PTHR46599">
    <property type="entry name" value="PIGGYBAC TRANSPOSABLE ELEMENT-DERIVED PROTEIN 4"/>
    <property type="match status" value="1"/>
</dbReference>
<dbReference type="GeneID" id="108679543"/>
<accession>A0A8B7PBY3</accession>
<gene>
    <name evidence="4" type="primary">LOC108679543</name>
</gene>
<dbReference type="InterPro" id="IPR029526">
    <property type="entry name" value="PGBD"/>
</dbReference>
<evidence type="ECO:0000259" key="2">
    <source>
        <dbReference type="Pfam" id="PF13843"/>
    </source>
</evidence>
<protein>
    <submittedName>
        <fullName evidence="4">PiggyBac transposable element-derived protein 4-like</fullName>
    </submittedName>
</protein>
<proteinExistence type="predicted"/>
<keyword evidence="3" id="KW-1185">Reference proteome</keyword>
<sequence length="451" mass="51655">METGRFYGRRRKESSSDDSDDESIEPPQHETSSSDTDSDSDDGTNSRNEGTLDPQVHSESSASAVLPTVESNGTDHPHATESSWHDVTAKNRGFVCTAQEQRHYTLVKDGEIEPLDVYKIFLTDEVIDLIITETNRYFDDTASESPITRCSKMKDWKPVNAEDIKQFLGILIVMGLNRQPEIESYWSKNKMYGVEIVKNAMPRNKFELILRFLHFADYSQADESDRLYKLRPLIQLLSQSFEKYTPDENVVIDESLVLFRGRTILRQYIPNKKHKYGFKFYKLCSVEGYTWRFRIYTGRGEASGNLMHSEYITLSLMEGLLREGRTLYVDNYYSSVAVSRLLLEKSTYVCGTLRKNRKGLPKSVTQAKLKRGEVTGKENSEGIKVVNWKDKRNVLMMTTVPEHTASKVKTGVKKRGTEIEKPQCILDYNSAKKGVDYSDQMASYYSPLCKV</sequence>
<dbReference type="AlphaFoldDB" id="A0A8B7PBY3"/>
<dbReference type="PANTHER" id="PTHR46599:SF3">
    <property type="entry name" value="PIGGYBAC TRANSPOSABLE ELEMENT-DERIVED PROTEIN 4"/>
    <property type="match status" value="1"/>
</dbReference>